<dbReference type="Pfam" id="PF01479">
    <property type="entry name" value="S4"/>
    <property type="match status" value="1"/>
</dbReference>
<dbReference type="GO" id="GO:0019843">
    <property type="term" value="F:rRNA binding"/>
    <property type="evidence" value="ECO:0007669"/>
    <property type="project" value="UniProtKB-KW"/>
</dbReference>
<dbReference type="RefSeq" id="NP_689354.1">
    <property type="nucleotide sequence ID" value="NC_004118.1"/>
</dbReference>
<comment type="similarity">
    <text evidence="1">Belongs to the universal ribosomal protein uS4 family.</text>
</comment>
<evidence type="ECO:0000256" key="3">
    <source>
        <dbReference type="ARBA" id="ARBA00022884"/>
    </source>
</evidence>
<sequence length="176" mass="20958">MKFKISRQIGENIWQTKKLTTRQKRILLKIRRPSAKSNFFQRFQTFRKLRIFYGTKPKQSLLNMEKRLDVILVRMNFCSNLSTARQWINHGFIKVNFSKVTIPSMLLTNGDIVSVCKNFIPFVKKNMQKIRVFKKHKLSHLEVNYKLCIGILLFEPQSVIFPSYFERNIISTLRRG</sequence>
<keyword evidence="4 8" id="KW-0689">Ribosomal protein</keyword>
<dbReference type="AlphaFoldDB" id="Q8M1G7"/>
<accession>Q8M1G7</accession>
<keyword evidence="3 6" id="KW-0694">RNA-binding</keyword>
<gene>
    <name evidence="8" type="primary">rps4</name>
</gene>
<name>Q8M1G7_CHAGL</name>
<dbReference type="SMART" id="SM00363">
    <property type="entry name" value="S4"/>
    <property type="match status" value="1"/>
</dbReference>
<evidence type="ECO:0000259" key="7">
    <source>
        <dbReference type="SMART" id="SM00363"/>
    </source>
</evidence>
<dbReference type="GeneID" id="860622"/>
<protein>
    <submittedName>
        <fullName evidence="8">Ribosomal protein S4</fullName>
    </submittedName>
</protein>
<keyword evidence="5" id="KW-0687">Ribonucleoprotein</keyword>
<proteinExistence type="inferred from homology"/>
<dbReference type="EMBL" id="AF494279">
    <property type="protein sequence ID" value="AAM96626.1"/>
    <property type="molecule type" value="Genomic_DNA"/>
</dbReference>
<dbReference type="GO" id="GO:0015935">
    <property type="term" value="C:small ribosomal subunit"/>
    <property type="evidence" value="ECO:0007669"/>
    <property type="project" value="TreeGrafter"/>
</dbReference>
<dbReference type="GO" id="GO:0003735">
    <property type="term" value="F:structural constituent of ribosome"/>
    <property type="evidence" value="ECO:0007669"/>
    <property type="project" value="TreeGrafter"/>
</dbReference>
<evidence type="ECO:0000256" key="6">
    <source>
        <dbReference type="PROSITE-ProRule" id="PRU00182"/>
    </source>
</evidence>
<evidence type="ECO:0000256" key="2">
    <source>
        <dbReference type="ARBA" id="ARBA00022730"/>
    </source>
</evidence>
<geneLocation type="mitochondrion" evidence="8"/>
<evidence type="ECO:0000256" key="4">
    <source>
        <dbReference type="ARBA" id="ARBA00022980"/>
    </source>
</evidence>
<dbReference type="InterPro" id="IPR022801">
    <property type="entry name" value="Ribosomal_uS4"/>
</dbReference>
<dbReference type="PANTHER" id="PTHR11831">
    <property type="entry name" value="30S 40S RIBOSOMAL PROTEIN"/>
    <property type="match status" value="1"/>
</dbReference>
<keyword evidence="2" id="KW-0699">rRNA-binding</keyword>
<dbReference type="Gene3D" id="3.10.290.10">
    <property type="entry name" value="RNA-binding S4 domain"/>
    <property type="match status" value="1"/>
</dbReference>
<reference evidence="8" key="1">
    <citation type="journal article" date="2002" name="Proc. Natl. Acad. Sci. U.S.A.">
        <title>The chloroplast and mitochondrial genome sequences of the charophyte Chaetosphaeridium globosum: insights into the timing of the events that restructured organelle DNAs within the green algal lineage that led to land plants.</title>
        <authorList>
            <person name="Turmel M."/>
            <person name="Otis C."/>
            <person name="Lemieux C."/>
        </authorList>
    </citation>
    <scope>NUCLEOTIDE SEQUENCE</scope>
</reference>
<dbReference type="PROSITE" id="PS50889">
    <property type="entry name" value="S4"/>
    <property type="match status" value="1"/>
</dbReference>
<evidence type="ECO:0000256" key="1">
    <source>
        <dbReference type="ARBA" id="ARBA00007465"/>
    </source>
</evidence>
<dbReference type="SUPFAM" id="SSF55174">
    <property type="entry name" value="Alpha-L RNA-binding motif"/>
    <property type="match status" value="1"/>
</dbReference>
<keyword evidence="8" id="KW-0496">Mitochondrion</keyword>
<evidence type="ECO:0000313" key="8">
    <source>
        <dbReference type="EMBL" id="AAM96626.1"/>
    </source>
</evidence>
<feature type="domain" description="RNA-binding S4" evidence="7">
    <location>
        <begin position="66"/>
        <end position="128"/>
    </location>
</feature>
<organism evidence="8">
    <name type="scientific">Chaetosphaeridium globosum</name>
    <name type="common">Charophycean green alga</name>
    <name type="synonym">Herposteiron globosum</name>
    <dbReference type="NCBI Taxonomy" id="96477"/>
    <lineage>
        <taxon>Eukaryota</taxon>
        <taxon>Viridiplantae</taxon>
        <taxon>Streptophyta</taxon>
        <taxon>Coleochaetophyceae</taxon>
        <taxon>Coleochaetales</taxon>
        <taxon>Chaetosphaeridiaceae</taxon>
        <taxon>Chaetosphaeridium</taxon>
    </lineage>
</organism>
<evidence type="ECO:0000256" key="5">
    <source>
        <dbReference type="ARBA" id="ARBA00023274"/>
    </source>
</evidence>
<dbReference type="CDD" id="cd00165">
    <property type="entry name" value="S4"/>
    <property type="match status" value="1"/>
</dbReference>
<dbReference type="InterPro" id="IPR002942">
    <property type="entry name" value="S4_RNA-bd"/>
</dbReference>
<dbReference type="PANTHER" id="PTHR11831:SF4">
    <property type="entry name" value="SMALL RIBOSOMAL SUBUNIT PROTEIN US4M"/>
    <property type="match status" value="1"/>
</dbReference>
<dbReference type="InterPro" id="IPR036986">
    <property type="entry name" value="S4_RNA-bd_sf"/>
</dbReference>
<dbReference type="GO" id="GO:0042274">
    <property type="term" value="P:ribosomal small subunit biogenesis"/>
    <property type="evidence" value="ECO:0007669"/>
    <property type="project" value="TreeGrafter"/>
</dbReference>